<name>A0ABS6PDG3_9PSED</name>
<dbReference type="EMBL" id="JAHSTS010000001">
    <property type="protein sequence ID" value="MBV4458051.1"/>
    <property type="molecule type" value="Genomic_DNA"/>
</dbReference>
<dbReference type="RefSeq" id="WP_217891667.1">
    <property type="nucleotide sequence ID" value="NZ_JAHSTS010000001.1"/>
</dbReference>
<gene>
    <name evidence="2" type="ORF">KVG96_08840</name>
</gene>
<dbReference type="InterPro" id="IPR019719">
    <property type="entry name" value="DUF2599"/>
</dbReference>
<keyword evidence="3" id="KW-1185">Reference proteome</keyword>
<evidence type="ECO:0000313" key="2">
    <source>
        <dbReference type="EMBL" id="MBV4458051.1"/>
    </source>
</evidence>
<protein>
    <submittedName>
        <fullName evidence="2">DUF2599 domain-containing protein</fullName>
    </submittedName>
</protein>
<reference evidence="2 3" key="1">
    <citation type="submission" date="2021-06" db="EMBL/GenBank/DDBJ databases">
        <title>Updating the genus Pseudomonas: Description of 43 new species and partition of the Pseudomonas putida group.</title>
        <authorList>
            <person name="Girard L."/>
            <person name="Lood C."/>
            <person name="Vandamme P."/>
            <person name="Rokni-Zadeh H."/>
            <person name="Van Noort V."/>
            <person name="Hofte M."/>
            <person name="Lavigne R."/>
            <person name="De Mot R."/>
        </authorList>
    </citation>
    <scope>NUCLEOTIDE SEQUENCE [LARGE SCALE GENOMIC DNA]</scope>
    <source>
        <strain evidence="2 3">COR58</strain>
    </source>
</reference>
<evidence type="ECO:0000256" key="1">
    <source>
        <dbReference type="SAM" id="SignalP"/>
    </source>
</evidence>
<feature type="chain" id="PRO_5046745141" evidence="1">
    <location>
        <begin position="22"/>
        <end position="403"/>
    </location>
</feature>
<feature type="signal peptide" evidence="1">
    <location>
        <begin position="1"/>
        <end position="21"/>
    </location>
</feature>
<accession>A0ABS6PDG3</accession>
<sequence length="403" mass="44704">MTSKVMSGVLCVGAVCSSVWAGLAFADAAGDAVGKRVAADLRARYLDTRMYCTQLSAPGFTCNGITFRATIPSTAYKFWEPSPTSMASGGWSYSYLRSDSKFRRLVRDEDNGNIIYPPLLTPPDKIPARVLCAFPEDAGSFTRPEQQGCGPSTKQTADSRICHEQGILTAEQWLAKHRQDGLSNVNQCGFNVRDSANEKATQSFEAFIQAMTLDSDTFVQQNELRLATWDGTQPKKQPVQALFYLSGGLKDAQFDQKDYLNSTGDCLPIIQMTLPQTRAEDASFVYVPSDQQCSITPAIEYIQSAVWIERFDPGSGQNEWSLSVIPTQYGKNATPEQTNFVMAELQKKFGDDARWKNNDGGGMRRQLVCHYVIARDKTPWNLEPRRKDTTEQVAEANGCNPPF</sequence>
<comment type="caution">
    <text evidence="2">The sequence shown here is derived from an EMBL/GenBank/DDBJ whole genome shotgun (WGS) entry which is preliminary data.</text>
</comment>
<proteinExistence type="predicted"/>
<dbReference type="Proteomes" id="UP000765224">
    <property type="component" value="Unassembled WGS sequence"/>
</dbReference>
<evidence type="ECO:0000313" key="3">
    <source>
        <dbReference type="Proteomes" id="UP000765224"/>
    </source>
</evidence>
<keyword evidence="1" id="KW-0732">Signal</keyword>
<dbReference type="Pfam" id="PF10783">
    <property type="entry name" value="DUF2599"/>
    <property type="match status" value="1"/>
</dbReference>
<organism evidence="2 3">
    <name type="scientific">Pseudomonas ekonensis</name>
    <dbReference type="NCBI Taxonomy" id="2842353"/>
    <lineage>
        <taxon>Bacteria</taxon>
        <taxon>Pseudomonadati</taxon>
        <taxon>Pseudomonadota</taxon>
        <taxon>Gammaproteobacteria</taxon>
        <taxon>Pseudomonadales</taxon>
        <taxon>Pseudomonadaceae</taxon>
        <taxon>Pseudomonas</taxon>
    </lineage>
</organism>